<dbReference type="EMBL" id="CP138858">
    <property type="protein sequence ID" value="WPJ96054.1"/>
    <property type="molecule type" value="Genomic_DNA"/>
</dbReference>
<keyword evidence="3" id="KW-1185">Reference proteome</keyword>
<keyword evidence="1" id="KW-1133">Transmembrane helix</keyword>
<dbReference type="Proteomes" id="UP001324993">
    <property type="component" value="Chromosome"/>
</dbReference>
<accession>A0ABZ0RLD2</accession>
<gene>
    <name evidence="2" type="ORF">SH580_21805</name>
</gene>
<proteinExistence type="predicted"/>
<dbReference type="RefSeq" id="WP_319832919.1">
    <property type="nucleotide sequence ID" value="NZ_CP138858.1"/>
</dbReference>
<keyword evidence="1" id="KW-0472">Membrane</keyword>
<name>A0ABZ0RLD2_9BACT</name>
<reference evidence="2 3" key="1">
    <citation type="submission" date="2023-11" db="EMBL/GenBank/DDBJ databases">
        <title>Coraliomargarita sp. nov., isolated from marine algae.</title>
        <authorList>
            <person name="Lee J.K."/>
            <person name="Baek J.H."/>
            <person name="Kim J.M."/>
            <person name="Choi D.G."/>
            <person name="Jeon C.O."/>
        </authorList>
    </citation>
    <scope>NUCLEOTIDE SEQUENCE [LARGE SCALE GENOMIC DNA]</scope>
    <source>
        <strain evidence="2 3">J2-16</strain>
    </source>
</reference>
<evidence type="ECO:0000313" key="2">
    <source>
        <dbReference type="EMBL" id="WPJ96054.1"/>
    </source>
</evidence>
<protein>
    <submittedName>
        <fullName evidence="2">Uncharacterized protein</fullName>
    </submittedName>
</protein>
<feature type="transmembrane region" description="Helical" evidence="1">
    <location>
        <begin position="46"/>
        <end position="64"/>
    </location>
</feature>
<organism evidence="2 3">
    <name type="scientific">Coraliomargarita algicola</name>
    <dbReference type="NCBI Taxonomy" id="3092156"/>
    <lineage>
        <taxon>Bacteria</taxon>
        <taxon>Pseudomonadati</taxon>
        <taxon>Verrucomicrobiota</taxon>
        <taxon>Opitutia</taxon>
        <taxon>Puniceicoccales</taxon>
        <taxon>Coraliomargaritaceae</taxon>
        <taxon>Coraliomargarita</taxon>
    </lineage>
</organism>
<evidence type="ECO:0000256" key="1">
    <source>
        <dbReference type="SAM" id="Phobius"/>
    </source>
</evidence>
<keyword evidence="1" id="KW-0812">Transmembrane</keyword>
<sequence length="158" mass="17941">MNYKLVRLGAWPTRSAKEKMKNDLAEEYSVTKWLKEKKEIDPTSRLTGIGLMFLGIIFVFWGLSKANESRIDELIVQREAFLLVEEIKGSEIITDDIRKRATTVERLSSQSDFDDSLMIGGFSAIFGFILLSTGSRKLRQNQPAQVNPCNPPENPRTT</sequence>
<evidence type="ECO:0000313" key="3">
    <source>
        <dbReference type="Proteomes" id="UP001324993"/>
    </source>
</evidence>
<feature type="transmembrane region" description="Helical" evidence="1">
    <location>
        <begin position="116"/>
        <end position="133"/>
    </location>
</feature>